<feature type="transmembrane region" description="Helical" evidence="6">
    <location>
        <begin position="96"/>
        <end position="114"/>
    </location>
</feature>
<dbReference type="InterPro" id="IPR007267">
    <property type="entry name" value="GtrA_DPMS_TM"/>
</dbReference>
<protein>
    <recommendedName>
        <fullName evidence="7">GtrA/DPMS transmembrane domain-containing protein</fullName>
    </recommendedName>
</protein>
<sequence length="131" mass="14941">MLQVIRYGIVGVVNTTVDYAVLNICLLLFGLSLFWATFFGFAAGGLVGYFLHSRWTFRYNTSGKEMKKLSHFLCIAVIGLSLTEIIVHIFTNKYGFYYNYSKTIALVVSIAWAYSASKWWVFRNIEEPPVA</sequence>
<dbReference type="PANTHER" id="PTHR38459">
    <property type="entry name" value="PROPHAGE BACTOPRENOL-LINKED GLUCOSE TRANSLOCASE HOMOLOG"/>
    <property type="match status" value="1"/>
</dbReference>
<comment type="similarity">
    <text evidence="2">Belongs to the GtrA family.</text>
</comment>
<evidence type="ECO:0000256" key="3">
    <source>
        <dbReference type="ARBA" id="ARBA00022692"/>
    </source>
</evidence>
<dbReference type="GO" id="GO:0000271">
    <property type="term" value="P:polysaccharide biosynthetic process"/>
    <property type="evidence" value="ECO:0007669"/>
    <property type="project" value="InterPro"/>
</dbReference>
<evidence type="ECO:0000256" key="5">
    <source>
        <dbReference type="ARBA" id="ARBA00023136"/>
    </source>
</evidence>
<dbReference type="GO" id="GO:0005886">
    <property type="term" value="C:plasma membrane"/>
    <property type="evidence" value="ECO:0007669"/>
    <property type="project" value="TreeGrafter"/>
</dbReference>
<dbReference type="EMBL" id="MHHR01000021">
    <property type="protein sequence ID" value="OGY34128.1"/>
    <property type="molecule type" value="Genomic_DNA"/>
</dbReference>
<evidence type="ECO:0000256" key="2">
    <source>
        <dbReference type="ARBA" id="ARBA00009399"/>
    </source>
</evidence>
<reference evidence="8 9" key="1">
    <citation type="journal article" date="2016" name="Nat. Commun.">
        <title>Thousands of microbial genomes shed light on interconnected biogeochemical processes in an aquifer system.</title>
        <authorList>
            <person name="Anantharaman K."/>
            <person name="Brown C.T."/>
            <person name="Hug L.A."/>
            <person name="Sharon I."/>
            <person name="Castelle C.J."/>
            <person name="Probst A.J."/>
            <person name="Thomas B.C."/>
            <person name="Singh A."/>
            <person name="Wilkins M.J."/>
            <person name="Karaoz U."/>
            <person name="Brodie E.L."/>
            <person name="Williams K.H."/>
            <person name="Hubbard S.S."/>
            <person name="Banfield J.F."/>
        </authorList>
    </citation>
    <scope>NUCLEOTIDE SEQUENCE [LARGE SCALE GENOMIC DNA]</scope>
</reference>
<evidence type="ECO:0000256" key="6">
    <source>
        <dbReference type="SAM" id="Phobius"/>
    </source>
</evidence>
<keyword evidence="3 6" id="KW-0812">Transmembrane</keyword>
<dbReference type="InterPro" id="IPR051401">
    <property type="entry name" value="GtrA_CellWall_Glycosyl"/>
</dbReference>
<feature type="transmembrane region" description="Helical" evidence="6">
    <location>
        <begin position="20"/>
        <end position="51"/>
    </location>
</feature>
<dbReference type="AlphaFoldDB" id="A0A1G1X296"/>
<comment type="subcellular location">
    <subcellularLocation>
        <location evidence="1">Membrane</location>
        <topology evidence="1">Multi-pass membrane protein</topology>
    </subcellularLocation>
</comment>
<evidence type="ECO:0000259" key="7">
    <source>
        <dbReference type="Pfam" id="PF04138"/>
    </source>
</evidence>
<proteinExistence type="inferred from homology"/>
<evidence type="ECO:0000313" key="8">
    <source>
        <dbReference type="EMBL" id="OGY34128.1"/>
    </source>
</evidence>
<gene>
    <name evidence="8" type="ORF">A3D99_02050</name>
</gene>
<organism evidence="8 9">
    <name type="scientific">Candidatus Andersenbacteria bacterium RIFCSPHIGHO2_12_FULL_45_11</name>
    <dbReference type="NCBI Taxonomy" id="1797281"/>
    <lineage>
        <taxon>Bacteria</taxon>
        <taxon>Candidatus Anderseniibacteriota</taxon>
    </lineage>
</organism>
<dbReference type="PANTHER" id="PTHR38459:SF1">
    <property type="entry name" value="PROPHAGE BACTOPRENOL-LINKED GLUCOSE TRANSLOCASE HOMOLOG"/>
    <property type="match status" value="1"/>
</dbReference>
<accession>A0A1G1X296</accession>
<feature type="transmembrane region" description="Helical" evidence="6">
    <location>
        <begin position="72"/>
        <end position="90"/>
    </location>
</feature>
<evidence type="ECO:0000256" key="1">
    <source>
        <dbReference type="ARBA" id="ARBA00004141"/>
    </source>
</evidence>
<name>A0A1G1X296_9BACT</name>
<dbReference type="Proteomes" id="UP000177528">
    <property type="component" value="Unassembled WGS sequence"/>
</dbReference>
<keyword evidence="5 6" id="KW-0472">Membrane</keyword>
<dbReference type="Pfam" id="PF04138">
    <property type="entry name" value="GtrA_DPMS_TM"/>
    <property type="match status" value="1"/>
</dbReference>
<feature type="domain" description="GtrA/DPMS transmembrane" evidence="7">
    <location>
        <begin position="6"/>
        <end position="122"/>
    </location>
</feature>
<comment type="caution">
    <text evidence="8">The sequence shown here is derived from an EMBL/GenBank/DDBJ whole genome shotgun (WGS) entry which is preliminary data.</text>
</comment>
<evidence type="ECO:0000313" key="9">
    <source>
        <dbReference type="Proteomes" id="UP000177528"/>
    </source>
</evidence>
<evidence type="ECO:0000256" key="4">
    <source>
        <dbReference type="ARBA" id="ARBA00022989"/>
    </source>
</evidence>
<keyword evidence="4 6" id="KW-1133">Transmembrane helix</keyword>